<dbReference type="PROSITE" id="PS50885">
    <property type="entry name" value="HAMP"/>
    <property type="match status" value="1"/>
</dbReference>
<evidence type="ECO:0000256" key="10">
    <source>
        <dbReference type="SAM" id="Phobius"/>
    </source>
</evidence>
<dbReference type="SMART" id="SM00304">
    <property type="entry name" value="HAMP"/>
    <property type="match status" value="1"/>
</dbReference>
<keyword evidence="10" id="KW-0812">Transmembrane</keyword>
<dbReference type="InterPro" id="IPR004358">
    <property type="entry name" value="Sig_transdc_His_kin-like_C"/>
</dbReference>
<dbReference type="SMART" id="SM00387">
    <property type="entry name" value="HATPase_c"/>
    <property type="match status" value="1"/>
</dbReference>
<dbReference type="PRINTS" id="PR00344">
    <property type="entry name" value="BCTRLSENSOR"/>
</dbReference>
<reference evidence="14" key="1">
    <citation type="submission" date="2018-07" db="EMBL/GenBank/DDBJ databases">
        <authorList>
            <person name="Blom J."/>
        </authorList>
    </citation>
    <scope>NUCLEOTIDE SEQUENCE [LARGE SCALE GENOMIC DNA]</scope>
    <source>
        <strain evidence="14">CCOS 864</strain>
    </source>
</reference>
<dbReference type="Gene3D" id="1.10.287.130">
    <property type="match status" value="1"/>
</dbReference>
<keyword evidence="6 13" id="KW-0808">Transferase</keyword>
<accession>A0A380SU26</accession>
<dbReference type="GO" id="GO:0000155">
    <property type="term" value="F:phosphorelay sensor kinase activity"/>
    <property type="evidence" value="ECO:0007669"/>
    <property type="project" value="InterPro"/>
</dbReference>
<keyword evidence="4" id="KW-1003">Cell membrane</keyword>
<dbReference type="InterPro" id="IPR050980">
    <property type="entry name" value="2C_sensor_his_kinase"/>
</dbReference>
<evidence type="ECO:0000256" key="5">
    <source>
        <dbReference type="ARBA" id="ARBA00022553"/>
    </source>
</evidence>
<sequence length="429" mass="48307">MLRLFLGLFITLVIAFALAVPSINTFFDWYLKTSDDVYYRESMRGPAYSLVEQLRPLPAAQRPQRLNELQPHYGMTLKLVEASQLQLGRQDQALLADGQMLISDDVSRFIIPIDDGSQLLSVSLPPDLRMTTAFTVSAYAMFASLLGIAVFCWVWPHWRDLERLRLAAQRFGDNDLRSRIHLSRRSNIRELAEHFNQMAGRIEGLIANQRELTNAVSHELRTPIARLTFELEQLRRLADQSACGPLIDDMHADLGDLEEMVSELLTYASLEHGAAQIKRETIQAADWIDSVLGSVALEAEAAGVALTLSVCTVENIRIEPRFMARAVINLLRNAIRYAEREVRVSLVREGDLYQVFVEDDGPGVPLVAREKIFEPFTRLDTSRDRRTGGYGLGLALVRRVSQWHEGHAQVRDCAGGGALFVLSWPHNEA</sequence>
<organism evidence="13 14">
    <name type="scientific">Pseudomonas wadenswilerensis</name>
    <dbReference type="NCBI Taxonomy" id="1785161"/>
    <lineage>
        <taxon>Bacteria</taxon>
        <taxon>Pseudomonadati</taxon>
        <taxon>Pseudomonadota</taxon>
        <taxon>Gammaproteobacteria</taxon>
        <taxon>Pseudomonadales</taxon>
        <taxon>Pseudomonadaceae</taxon>
        <taxon>Pseudomonas</taxon>
    </lineage>
</organism>
<keyword evidence="7" id="KW-0547">Nucleotide-binding</keyword>
<comment type="subcellular location">
    <subcellularLocation>
        <location evidence="2">Cell membrane</location>
        <topology evidence="2">Multi-pass membrane protein</topology>
    </subcellularLocation>
</comment>
<evidence type="ECO:0000259" key="11">
    <source>
        <dbReference type="PROSITE" id="PS50109"/>
    </source>
</evidence>
<dbReference type="GO" id="GO:0005886">
    <property type="term" value="C:plasma membrane"/>
    <property type="evidence" value="ECO:0007669"/>
    <property type="project" value="UniProtKB-SubCell"/>
</dbReference>
<feature type="domain" description="Histidine kinase" evidence="11">
    <location>
        <begin position="215"/>
        <end position="428"/>
    </location>
</feature>
<dbReference type="CDD" id="cd00082">
    <property type="entry name" value="HisKA"/>
    <property type="match status" value="1"/>
</dbReference>
<dbReference type="CDD" id="cd06225">
    <property type="entry name" value="HAMP"/>
    <property type="match status" value="1"/>
</dbReference>
<dbReference type="AlphaFoldDB" id="A0A380SU26"/>
<dbReference type="InterPro" id="IPR003594">
    <property type="entry name" value="HATPase_dom"/>
</dbReference>
<dbReference type="InterPro" id="IPR003661">
    <property type="entry name" value="HisK_dim/P_dom"/>
</dbReference>
<dbReference type="EMBL" id="UIDD01000001">
    <property type="protein sequence ID" value="SUQ61094.1"/>
    <property type="molecule type" value="Genomic_DNA"/>
</dbReference>
<dbReference type="SUPFAM" id="SSF47384">
    <property type="entry name" value="Homodimeric domain of signal transducing histidine kinase"/>
    <property type="match status" value="1"/>
</dbReference>
<dbReference type="Gene3D" id="3.30.565.10">
    <property type="entry name" value="Histidine kinase-like ATPase, C-terminal domain"/>
    <property type="match status" value="1"/>
</dbReference>
<dbReference type="SUPFAM" id="SSF55874">
    <property type="entry name" value="ATPase domain of HSP90 chaperone/DNA topoisomerase II/histidine kinase"/>
    <property type="match status" value="1"/>
</dbReference>
<comment type="catalytic activity">
    <reaction evidence="1">
        <text>ATP + protein L-histidine = ADP + protein N-phospho-L-histidine.</text>
        <dbReference type="EC" id="2.7.13.3"/>
    </reaction>
</comment>
<keyword evidence="14" id="KW-1185">Reference proteome</keyword>
<keyword evidence="8" id="KW-0418">Kinase</keyword>
<evidence type="ECO:0000259" key="12">
    <source>
        <dbReference type="PROSITE" id="PS50885"/>
    </source>
</evidence>
<feature type="transmembrane region" description="Helical" evidence="10">
    <location>
        <begin position="133"/>
        <end position="155"/>
    </location>
</feature>
<dbReference type="GO" id="GO:0005524">
    <property type="term" value="F:ATP binding"/>
    <property type="evidence" value="ECO:0007669"/>
    <property type="project" value="UniProtKB-KW"/>
</dbReference>
<evidence type="ECO:0000313" key="14">
    <source>
        <dbReference type="Proteomes" id="UP000255177"/>
    </source>
</evidence>
<dbReference type="PANTHER" id="PTHR44936:SF10">
    <property type="entry name" value="SENSOR PROTEIN RSTB"/>
    <property type="match status" value="1"/>
</dbReference>
<protein>
    <recommendedName>
        <fullName evidence="3">histidine kinase</fullName>
        <ecNumber evidence="3">2.7.13.3</ecNumber>
    </recommendedName>
</protein>
<dbReference type="InterPro" id="IPR036097">
    <property type="entry name" value="HisK_dim/P_sf"/>
</dbReference>
<evidence type="ECO:0000256" key="3">
    <source>
        <dbReference type="ARBA" id="ARBA00012438"/>
    </source>
</evidence>
<keyword evidence="10" id="KW-1133">Transmembrane helix</keyword>
<dbReference type="Proteomes" id="UP000255177">
    <property type="component" value="Unassembled WGS sequence"/>
</dbReference>
<keyword evidence="5" id="KW-0597">Phosphoprotein</keyword>
<dbReference type="RefSeq" id="WP_115084928.1">
    <property type="nucleotide sequence ID" value="NZ_CBCSFG010000002.1"/>
</dbReference>
<dbReference type="SUPFAM" id="SSF158472">
    <property type="entry name" value="HAMP domain-like"/>
    <property type="match status" value="1"/>
</dbReference>
<dbReference type="Pfam" id="PF00512">
    <property type="entry name" value="HisKA"/>
    <property type="match status" value="1"/>
</dbReference>
<dbReference type="PANTHER" id="PTHR44936">
    <property type="entry name" value="SENSOR PROTEIN CREC"/>
    <property type="match status" value="1"/>
</dbReference>
<gene>
    <name evidence="13" type="primary">rstB</name>
    <name evidence="13" type="ORF">CCOS864_00501</name>
</gene>
<evidence type="ECO:0000256" key="4">
    <source>
        <dbReference type="ARBA" id="ARBA00022475"/>
    </source>
</evidence>
<proteinExistence type="predicted"/>
<dbReference type="Pfam" id="PF02518">
    <property type="entry name" value="HATPase_c"/>
    <property type="match status" value="1"/>
</dbReference>
<evidence type="ECO:0000313" key="13">
    <source>
        <dbReference type="EMBL" id="SUQ61094.1"/>
    </source>
</evidence>
<feature type="domain" description="HAMP" evidence="12">
    <location>
        <begin position="155"/>
        <end position="207"/>
    </location>
</feature>
<dbReference type="InterPro" id="IPR003660">
    <property type="entry name" value="HAMP_dom"/>
</dbReference>
<name>A0A380SU26_9PSED</name>
<keyword evidence="10" id="KW-0472">Membrane</keyword>
<evidence type="ECO:0000256" key="2">
    <source>
        <dbReference type="ARBA" id="ARBA00004651"/>
    </source>
</evidence>
<evidence type="ECO:0000256" key="1">
    <source>
        <dbReference type="ARBA" id="ARBA00000085"/>
    </source>
</evidence>
<dbReference type="SMART" id="SM00388">
    <property type="entry name" value="HisKA"/>
    <property type="match status" value="1"/>
</dbReference>
<dbReference type="EC" id="2.7.13.3" evidence="3"/>
<evidence type="ECO:0000256" key="7">
    <source>
        <dbReference type="ARBA" id="ARBA00022741"/>
    </source>
</evidence>
<evidence type="ECO:0000256" key="9">
    <source>
        <dbReference type="ARBA" id="ARBA00022840"/>
    </source>
</evidence>
<evidence type="ECO:0000256" key="8">
    <source>
        <dbReference type="ARBA" id="ARBA00022777"/>
    </source>
</evidence>
<dbReference type="Pfam" id="PF00672">
    <property type="entry name" value="HAMP"/>
    <property type="match status" value="1"/>
</dbReference>
<dbReference type="PROSITE" id="PS50109">
    <property type="entry name" value="HIS_KIN"/>
    <property type="match status" value="1"/>
</dbReference>
<keyword evidence="9" id="KW-0067">ATP-binding</keyword>
<evidence type="ECO:0000256" key="6">
    <source>
        <dbReference type="ARBA" id="ARBA00022679"/>
    </source>
</evidence>
<dbReference type="InterPro" id="IPR036890">
    <property type="entry name" value="HATPase_C_sf"/>
</dbReference>
<dbReference type="InterPro" id="IPR005467">
    <property type="entry name" value="His_kinase_dom"/>
</dbReference>